<dbReference type="InParanoid" id="K1VJD5"/>
<dbReference type="CDD" id="cd09280">
    <property type="entry name" value="RNase_HI_eukaryote_like"/>
    <property type="match status" value="1"/>
</dbReference>
<dbReference type="eggNOG" id="KOG3752">
    <property type="taxonomic scope" value="Eukaryota"/>
</dbReference>
<dbReference type="AlphaFoldDB" id="K1VJD5"/>
<keyword evidence="4" id="KW-0540">Nuclease</keyword>
<feature type="domain" description="RNase H type-1" evidence="10">
    <location>
        <begin position="128"/>
        <end position="279"/>
    </location>
</feature>
<dbReference type="SUPFAM" id="SSF53098">
    <property type="entry name" value="Ribonuclease H-like"/>
    <property type="match status" value="1"/>
</dbReference>
<dbReference type="InterPro" id="IPR036397">
    <property type="entry name" value="RNaseH_sf"/>
</dbReference>
<reference evidence="11 12" key="1">
    <citation type="journal article" date="2012" name="Eukaryot. Cell">
        <title>Genome sequence of the Trichosporon asahii environmental strain CBS 8904.</title>
        <authorList>
            <person name="Yang R.Y."/>
            <person name="Li H.T."/>
            <person name="Zhu H."/>
            <person name="Zhou G.P."/>
            <person name="Wang M."/>
            <person name="Wang L."/>
        </authorList>
    </citation>
    <scope>NUCLEOTIDE SEQUENCE [LARGE SCALE GENOMIC DNA]</scope>
    <source>
        <strain evidence="11 12">CBS 8904</strain>
    </source>
</reference>
<accession>K1VJD5</accession>
<evidence type="ECO:0000256" key="9">
    <source>
        <dbReference type="SAM" id="SignalP"/>
    </source>
</evidence>
<proteinExistence type="inferred from homology"/>
<sequence>MGLFCTMLSLTRLGRPVSALTVTRSERLPSVSSAKRSVLTTSAKFKKFPTEAEAKAFVAGGTPPASIPPNSSSASFSGSGSRGAPTNGRGGGDAAGGGVPPPNVTSGALRSGPKGPPHPLEADGFTVANGHLVVYTDGSSLANGTKGAAAGAGVFFGHAGRARNMNVAERVGGSMQTNNRGELLSIIIALENDPYPELPIEIRTDSQYSIQCITKWAPSWIARGWKTASGQAVKNVDMIRYLLHLVSSRKAPVRLSYVRGHIGEAGNEAADHLARSGAARPLPAKERSYEVKEKVDEKVENIGTSVEVDESCLMSEEELRELERELAEDS</sequence>
<dbReference type="GO" id="GO:0004523">
    <property type="term" value="F:RNA-DNA hybrid ribonuclease activity"/>
    <property type="evidence" value="ECO:0007669"/>
    <property type="project" value="UniProtKB-EC"/>
</dbReference>
<evidence type="ECO:0000313" key="11">
    <source>
        <dbReference type="EMBL" id="EKC99281.1"/>
    </source>
</evidence>
<evidence type="ECO:0000313" key="12">
    <source>
        <dbReference type="Proteomes" id="UP000006757"/>
    </source>
</evidence>
<feature type="chain" id="PRO_5003854171" description="ribonuclease H" evidence="9">
    <location>
        <begin position="20"/>
        <end position="330"/>
    </location>
</feature>
<dbReference type="EMBL" id="AMBO01000373">
    <property type="protein sequence ID" value="EKC99281.1"/>
    <property type="molecule type" value="Genomic_DNA"/>
</dbReference>
<dbReference type="PANTHER" id="PTHR10642:SF26">
    <property type="entry name" value="RIBONUCLEASE H1"/>
    <property type="match status" value="1"/>
</dbReference>
<feature type="signal peptide" evidence="9">
    <location>
        <begin position="1"/>
        <end position="19"/>
    </location>
</feature>
<organism evidence="11 12">
    <name type="scientific">Trichosporon asahii var. asahii (strain CBS 8904)</name>
    <name type="common">Yeast</name>
    <dbReference type="NCBI Taxonomy" id="1220162"/>
    <lineage>
        <taxon>Eukaryota</taxon>
        <taxon>Fungi</taxon>
        <taxon>Dikarya</taxon>
        <taxon>Basidiomycota</taxon>
        <taxon>Agaricomycotina</taxon>
        <taxon>Tremellomycetes</taxon>
        <taxon>Trichosporonales</taxon>
        <taxon>Trichosporonaceae</taxon>
        <taxon>Trichosporon</taxon>
    </lineage>
</organism>
<dbReference type="Gene3D" id="3.30.420.10">
    <property type="entry name" value="Ribonuclease H-like superfamily/Ribonuclease H"/>
    <property type="match status" value="1"/>
</dbReference>
<dbReference type="InterPro" id="IPR050092">
    <property type="entry name" value="RNase_H"/>
</dbReference>
<evidence type="ECO:0000256" key="7">
    <source>
        <dbReference type="ARBA" id="ARBA00022801"/>
    </source>
</evidence>
<dbReference type="STRING" id="1220162.K1VJD5"/>
<name>K1VJD5_TRIAC</name>
<dbReference type="Proteomes" id="UP000006757">
    <property type="component" value="Unassembled WGS sequence"/>
</dbReference>
<evidence type="ECO:0000256" key="8">
    <source>
        <dbReference type="SAM" id="MobiDB-lite"/>
    </source>
</evidence>
<comment type="caution">
    <text evidence="11">The sequence shown here is derived from an EMBL/GenBank/DDBJ whole genome shotgun (WGS) entry which is preliminary data.</text>
</comment>
<keyword evidence="7" id="KW-0378">Hydrolase</keyword>
<feature type="compositionally biased region" description="Low complexity" evidence="8">
    <location>
        <begin position="68"/>
        <end position="85"/>
    </location>
</feature>
<evidence type="ECO:0000256" key="3">
    <source>
        <dbReference type="ARBA" id="ARBA00012180"/>
    </source>
</evidence>
<comment type="similarity">
    <text evidence="2">Belongs to the RNase H family.</text>
</comment>
<dbReference type="InterPro" id="IPR002156">
    <property type="entry name" value="RNaseH_domain"/>
</dbReference>
<dbReference type="HOGENOM" id="CLU_030894_0_2_1"/>
<dbReference type="EC" id="3.1.26.4" evidence="3"/>
<dbReference type="OrthoDB" id="245563at2759"/>
<dbReference type="PROSITE" id="PS50879">
    <property type="entry name" value="RNASE_H_1"/>
    <property type="match status" value="1"/>
</dbReference>
<dbReference type="PANTHER" id="PTHR10642">
    <property type="entry name" value="RIBONUCLEASE H1"/>
    <property type="match status" value="1"/>
</dbReference>
<keyword evidence="9" id="KW-0732">Signal</keyword>
<gene>
    <name evidence="11" type="ORF">A1Q2_06481</name>
</gene>
<protein>
    <recommendedName>
        <fullName evidence="3">ribonuclease H</fullName>
        <ecNumber evidence="3">3.1.26.4</ecNumber>
    </recommendedName>
</protein>
<evidence type="ECO:0000256" key="5">
    <source>
        <dbReference type="ARBA" id="ARBA00022723"/>
    </source>
</evidence>
<dbReference type="GO" id="GO:0003676">
    <property type="term" value="F:nucleic acid binding"/>
    <property type="evidence" value="ECO:0007669"/>
    <property type="project" value="InterPro"/>
</dbReference>
<evidence type="ECO:0000256" key="1">
    <source>
        <dbReference type="ARBA" id="ARBA00000077"/>
    </source>
</evidence>
<evidence type="ECO:0000256" key="4">
    <source>
        <dbReference type="ARBA" id="ARBA00022722"/>
    </source>
</evidence>
<evidence type="ECO:0000259" key="10">
    <source>
        <dbReference type="PROSITE" id="PS50879"/>
    </source>
</evidence>
<evidence type="ECO:0000256" key="6">
    <source>
        <dbReference type="ARBA" id="ARBA00022759"/>
    </source>
</evidence>
<evidence type="ECO:0000256" key="2">
    <source>
        <dbReference type="ARBA" id="ARBA00005300"/>
    </source>
</evidence>
<keyword evidence="12" id="KW-1185">Reference proteome</keyword>
<comment type="catalytic activity">
    <reaction evidence="1">
        <text>Endonucleolytic cleavage to 5'-phosphomonoester.</text>
        <dbReference type="EC" id="3.1.26.4"/>
    </reaction>
</comment>
<feature type="compositionally biased region" description="Gly residues" evidence="8">
    <location>
        <begin position="88"/>
        <end position="98"/>
    </location>
</feature>
<keyword evidence="5" id="KW-0479">Metal-binding</keyword>
<keyword evidence="6" id="KW-0255">Endonuclease</keyword>
<dbReference type="InterPro" id="IPR012337">
    <property type="entry name" value="RNaseH-like_sf"/>
</dbReference>
<dbReference type="Pfam" id="PF00075">
    <property type="entry name" value="RNase_H"/>
    <property type="match status" value="1"/>
</dbReference>
<feature type="region of interest" description="Disordered" evidence="8">
    <location>
        <begin position="59"/>
        <end position="123"/>
    </location>
</feature>
<dbReference type="GO" id="GO:0043137">
    <property type="term" value="P:DNA replication, removal of RNA primer"/>
    <property type="evidence" value="ECO:0007669"/>
    <property type="project" value="TreeGrafter"/>
</dbReference>
<dbReference type="GO" id="GO:0046872">
    <property type="term" value="F:metal ion binding"/>
    <property type="evidence" value="ECO:0007669"/>
    <property type="project" value="UniProtKB-KW"/>
</dbReference>
<dbReference type="OMA" id="HAGRARN"/>